<protein>
    <submittedName>
        <fullName evidence="1">Abi family protein</fullName>
    </submittedName>
</protein>
<proteinExistence type="predicted"/>
<gene>
    <name evidence="1" type="ORF">E7101_14865</name>
</gene>
<dbReference type="Proteomes" id="UP000806522">
    <property type="component" value="Unassembled WGS sequence"/>
</dbReference>
<evidence type="ECO:0000313" key="1">
    <source>
        <dbReference type="EMBL" id="MBE6272202.1"/>
    </source>
</evidence>
<organism evidence="1 2">
    <name type="scientific">Xylanibacter ruminicola</name>
    <name type="common">Prevotella ruminicola</name>
    <dbReference type="NCBI Taxonomy" id="839"/>
    <lineage>
        <taxon>Bacteria</taxon>
        <taxon>Pseudomonadati</taxon>
        <taxon>Bacteroidota</taxon>
        <taxon>Bacteroidia</taxon>
        <taxon>Bacteroidales</taxon>
        <taxon>Prevotellaceae</taxon>
        <taxon>Xylanibacter</taxon>
    </lineage>
</organism>
<name>A0A9D5P526_XYLRU</name>
<dbReference type="AlphaFoldDB" id="A0A9D5P526"/>
<comment type="caution">
    <text evidence="1">The sequence shown here is derived from an EMBL/GenBank/DDBJ whole genome shotgun (WGS) entry which is preliminary data.</text>
</comment>
<reference evidence="1" key="1">
    <citation type="submission" date="2019-04" db="EMBL/GenBank/DDBJ databases">
        <title>Evolution of Biomass-Degrading Anaerobic Consortia Revealed by Metagenomics.</title>
        <authorList>
            <person name="Peng X."/>
        </authorList>
    </citation>
    <scope>NUCLEOTIDE SEQUENCE</scope>
    <source>
        <strain evidence="1">SIG140</strain>
    </source>
</reference>
<dbReference type="InterPro" id="IPR011664">
    <property type="entry name" value="Abi_system_AbiD/AbiF-like"/>
</dbReference>
<dbReference type="Pfam" id="PF07751">
    <property type="entry name" value="Abi_2"/>
    <property type="match status" value="1"/>
</dbReference>
<accession>A0A9D5P526</accession>
<sequence>MNYQKFARLYSYSRISRYLKASKGNKKKAQQMYYANARLAQAFQPLISFFEVILRNQLHYAIAKHFGDVQWLINQKNGFMSDPSLTHVVKKTGKTKTNDFLKKEVEKSEKTLLGKRRNVTAGRVIAELNLGFWNSLYETHHYALLQGVPCTIFRGLPTGYGRKEINTIIQDIRIMRNRVSHNEPLCFDSRQFDMTYVKQMYVLISDFFTWINPNIIPTMAQEALDNVQAEIAKTEAIINS</sequence>
<dbReference type="EMBL" id="SUYC01000028">
    <property type="protein sequence ID" value="MBE6272202.1"/>
    <property type="molecule type" value="Genomic_DNA"/>
</dbReference>
<evidence type="ECO:0000313" key="2">
    <source>
        <dbReference type="Proteomes" id="UP000806522"/>
    </source>
</evidence>